<evidence type="ECO:0000256" key="1">
    <source>
        <dbReference type="ARBA" id="ARBA00000683"/>
    </source>
</evidence>
<dbReference type="InterPro" id="IPR040442">
    <property type="entry name" value="Pyrv_kinase-like_dom_sf"/>
</dbReference>
<dbReference type="OrthoDB" id="9765468at2"/>
<feature type="domain" description="PEP-utilising enzyme mobile" evidence="22">
    <location>
        <begin position="158"/>
        <end position="226"/>
    </location>
</feature>
<keyword evidence="12 17" id="KW-0598">Phosphotransferase system</keyword>
<evidence type="ECO:0000256" key="21">
    <source>
        <dbReference type="SAM" id="MobiDB-lite"/>
    </source>
</evidence>
<evidence type="ECO:0000256" key="20">
    <source>
        <dbReference type="PIRSR" id="PIRSR000732-3"/>
    </source>
</evidence>
<protein>
    <recommendedName>
        <fullName evidence="7 17">Phosphoenolpyruvate-protein phosphotransferase</fullName>
        <ecNumber evidence="6 17">2.7.3.9</ecNumber>
    </recommendedName>
    <alternativeName>
        <fullName evidence="16 17">Phosphotransferase system, enzyme I</fullName>
    </alternativeName>
</protein>
<name>A0A3N0GY96_9ACTN</name>
<evidence type="ECO:0000259" key="22">
    <source>
        <dbReference type="Pfam" id="PF00391"/>
    </source>
</evidence>
<accession>A0A3N0GY96</accession>
<feature type="domain" description="Phosphotransferase system enzyme I N-terminal" evidence="24">
    <location>
        <begin position="12"/>
        <end position="128"/>
    </location>
</feature>
<evidence type="ECO:0000256" key="6">
    <source>
        <dbReference type="ARBA" id="ARBA00012232"/>
    </source>
</evidence>
<evidence type="ECO:0000259" key="24">
    <source>
        <dbReference type="Pfam" id="PF05524"/>
    </source>
</evidence>
<dbReference type="AlphaFoldDB" id="A0A3N0GY96"/>
<dbReference type="GO" id="GO:0046872">
    <property type="term" value="F:metal ion binding"/>
    <property type="evidence" value="ECO:0007669"/>
    <property type="project" value="UniProtKB-KW"/>
</dbReference>
<dbReference type="GO" id="GO:0005737">
    <property type="term" value="C:cytoplasm"/>
    <property type="evidence" value="ECO:0007669"/>
    <property type="project" value="UniProtKB-SubCell"/>
</dbReference>
<feature type="binding site" evidence="19">
    <location>
        <position position="291"/>
    </location>
    <ligand>
        <name>phosphoenolpyruvate</name>
        <dbReference type="ChEBI" id="CHEBI:58702"/>
    </ligand>
</feature>
<dbReference type="Gene3D" id="3.50.30.10">
    <property type="entry name" value="Phosphohistidine domain"/>
    <property type="match status" value="1"/>
</dbReference>
<dbReference type="InterPro" id="IPR015813">
    <property type="entry name" value="Pyrv/PenolPyrv_kinase-like_dom"/>
</dbReference>
<keyword evidence="26" id="KW-1185">Reference proteome</keyword>
<dbReference type="GO" id="GO:0016301">
    <property type="term" value="F:kinase activity"/>
    <property type="evidence" value="ECO:0007669"/>
    <property type="project" value="UniProtKB-KW"/>
</dbReference>
<feature type="region of interest" description="Disordered" evidence="21">
    <location>
        <begin position="232"/>
        <end position="263"/>
    </location>
</feature>
<dbReference type="SUPFAM" id="SSF52009">
    <property type="entry name" value="Phosphohistidine domain"/>
    <property type="match status" value="1"/>
</dbReference>
<sequence>MPTDVAARELVGRGVSAGLVCAPVLRLVPTAATHPGDGPDTGTPEERLSRIVAALDAVAHDMEARVAGAPPAAVEVLQMTAELARDPALASAAESHLRSGCSAEGALDAAVEDFCAQLDALGGYLAERVSDLRDVRDRATAHLRGDAQPVVPSPGYPYILAARDLSPADTATLGESDVVGILTEEGGPTSHTAILARSLGLPAVVACDRAAAIPDGTVVVLDGSTGLVELEPDEERREAVRRELAAPARPTATGPGRTRDGHPVGLLANIGTVADAERAASYDGEGVGLFRTEFLFLNRADRPDVAEQTAIYTRVFELFGGRPVTVRTLDAGSDKPIAFLQLQPEENPALGVRGIRLATTDRAHLVDQLTALGHAQRATAVRLKVMAPMVSTAEEARDFVLTARAAGLTEVGVMVEVPAAALRATDLLAEVDFVSIGTNDLSQYTFAADRMVSGLGNLLDPWQPALLDLVATVGSAAQAVAKPVGVCGEAAADPLFAAVLVGLGITSLSMAAPALQGVRDQLAVLPRSLCQEMASAARQATSAGAAREAALGLAESVRRLADA</sequence>
<feature type="binding site" evidence="19">
    <location>
        <position position="327"/>
    </location>
    <ligand>
        <name>phosphoenolpyruvate</name>
        <dbReference type="ChEBI" id="CHEBI:58702"/>
    </ligand>
</feature>
<evidence type="ECO:0000256" key="3">
    <source>
        <dbReference type="ARBA" id="ARBA00002728"/>
    </source>
</evidence>
<dbReference type="RefSeq" id="WP_123221000.1">
    <property type="nucleotide sequence ID" value="NZ_RJSF01000003.1"/>
</dbReference>
<dbReference type="PROSITE" id="PS00742">
    <property type="entry name" value="PEP_ENZYMES_2"/>
    <property type="match status" value="1"/>
</dbReference>
<gene>
    <name evidence="25" type="primary">ptsP</name>
    <name evidence="25" type="ORF">EFL26_00905</name>
</gene>
<comment type="catalytic activity">
    <reaction evidence="1 17">
        <text>L-histidyl-[protein] + phosphoenolpyruvate = N(pros)-phospho-L-histidyl-[protein] + pyruvate</text>
        <dbReference type="Rhea" id="RHEA:23880"/>
        <dbReference type="Rhea" id="RHEA-COMP:9745"/>
        <dbReference type="Rhea" id="RHEA-COMP:9746"/>
        <dbReference type="ChEBI" id="CHEBI:15361"/>
        <dbReference type="ChEBI" id="CHEBI:29979"/>
        <dbReference type="ChEBI" id="CHEBI:58702"/>
        <dbReference type="ChEBI" id="CHEBI:64837"/>
        <dbReference type="EC" id="2.7.3.9"/>
    </reaction>
</comment>
<feature type="binding site" evidence="19">
    <location>
        <begin position="439"/>
        <end position="440"/>
    </location>
    <ligand>
        <name>phosphoenolpyruvate</name>
        <dbReference type="ChEBI" id="CHEBI:58702"/>
    </ligand>
</feature>
<feature type="binding site" evidence="20">
    <location>
        <position position="416"/>
    </location>
    <ligand>
        <name>Mg(2+)</name>
        <dbReference type="ChEBI" id="CHEBI:18420"/>
    </ligand>
</feature>
<evidence type="ECO:0000259" key="23">
    <source>
        <dbReference type="Pfam" id="PF02896"/>
    </source>
</evidence>
<keyword evidence="9 17" id="KW-0963">Cytoplasm</keyword>
<dbReference type="PANTHER" id="PTHR46244:SF3">
    <property type="entry name" value="PHOSPHOENOLPYRUVATE-PROTEIN PHOSPHOTRANSFERASE"/>
    <property type="match status" value="1"/>
</dbReference>
<feature type="domain" description="PEP-utilising enzyme C-terminal" evidence="23">
    <location>
        <begin position="255"/>
        <end position="523"/>
    </location>
</feature>
<evidence type="ECO:0000256" key="10">
    <source>
        <dbReference type="ARBA" id="ARBA00022597"/>
    </source>
</evidence>
<dbReference type="Gene3D" id="3.20.20.60">
    <property type="entry name" value="Phosphoenolpyruvate-binding domains"/>
    <property type="match status" value="1"/>
</dbReference>
<dbReference type="GO" id="GO:0009401">
    <property type="term" value="P:phosphoenolpyruvate-dependent sugar phosphotransferase system"/>
    <property type="evidence" value="ECO:0007669"/>
    <property type="project" value="UniProtKB-KW"/>
</dbReference>
<dbReference type="Proteomes" id="UP000279994">
    <property type="component" value="Unassembled WGS sequence"/>
</dbReference>
<keyword evidence="11 17" id="KW-0808">Transferase</keyword>
<dbReference type="InterPro" id="IPR023151">
    <property type="entry name" value="PEP_util_CS"/>
</dbReference>
<dbReference type="InterPro" id="IPR036618">
    <property type="entry name" value="PtsI_HPr-bd_sf"/>
</dbReference>
<evidence type="ECO:0000256" key="5">
    <source>
        <dbReference type="ARBA" id="ARBA00007837"/>
    </source>
</evidence>
<feature type="compositionally biased region" description="Basic and acidic residues" evidence="21">
    <location>
        <begin position="234"/>
        <end position="244"/>
    </location>
</feature>
<evidence type="ECO:0000256" key="7">
    <source>
        <dbReference type="ARBA" id="ARBA00016544"/>
    </source>
</evidence>
<dbReference type="NCBIfam" id="TIGR01417">
    <property type="entry name" value="PTS_I_fam"/>
    <property type="match status" value="1"/>
</dbReference>
<dbReference type="Gene3D" id="1.10.274.10">
    <property type="entry name" value="PtsI, HPr-binding domain"/>
    <property type="match status" value="1"/>
</dbReference>
<comment type="function">
    <text evidence="3 17">General (non sugar-specific) component of the phosphoenolpyruvate-dependent sugar phosphotransferase system (sugar PTS). This major carbohydrate active-transport system catalyzes the phosphorylation of incoming sugar substrates concomitantly with their translocation across the cell membrane. Enzyme I transfers the phosphoryl group from phosphoenolpyruvate (PEP) to the phosphoryl carrier protein (HPr).</text>
</comment>
<reference evidence="25 26" key="1">
    <citation type="submission" date="2018-11" db="EMBL/GenBank/DDBJ databases">
        <authorList>
            <person name="Li F."/>
        </authorList>
    </citation>
    <scope>NUCLEOTIDE SEQUENCE [LARGE SCALE GENOMIC DNA]</scope>
    <source>
        <strain evidence="25 26">Gsoil 818</strain>
    </source>
</reference>
<dbReference type="SUPFAM" id="SSF51621">
    <property type="entry name" value="Phosphoenolpyruvate/pyruvate domain"/>
    <property type="match status" value="1"/>
</dbReference>
<feature type="binding site" evidence="20">
    <location>
        <position position="440"/>
    </location>
    <ligand>
        <name>Mg(2+)</name>
        <dbReference type="ChEBI" id="CHEBI:18420"/>
    </ligand>
</feature>
<keyword evidence="14 17" id="KW-0418">Kinase</keyword>
<comment type="cofactor">
    <cofactor evidence="2 17 20">
        <name>Mg(2+)</name>
        <dbReference type="ChEBI" id="CHEBI:18420"/>
    </cofactor>
</comment>
<dbReference type="InterPro" id="IPR000121">
    <property type="entry name" value="PEP_util_C"/>
</dbReference>
<dbReference type="GO" id="GO:0008965">
    <property type="term" value="F:phosphoenolpyruvate-protein phosphotransferase activity"/>
    <property type="evidence" value="ECO:0007669"/>
    <property type="project" value="UniProtKB-EC"/>
</dbReference>
<evidence type="ECO:0000256" key="8">
    <source>
        <dbReference type="ARBA" id="ARBA00022448"/>
    </source>
</evidence>
<keyword evidence="25" id="KW-0670">Pyruvate</keyword>
<dbReference type="InterPro" id="IPR006318">
    <property type="entry name" value="PTS_EI-like"/>
</dbReference>
<evidence type="ECO:0000256" key="11">
    <source>
        <dbReference type="ARBA" id="ARBA00022679"/>
    </source>
</evidence>
<feature type="active site" description="Tele-phosphohistidine intermediate" evidence="18">
    <location>
        <position position="191"/>
    </location>
</feature>
<evidence type="ECO:0000313" key="25">
    <source>
        <dbReference type="EMBL" id="RNM17379.1"/>
    </source>
</evidence>
<dbReference type="SUPFAM" id="SSF47831">
    <property type="entry name" value="Enzyme I of the PEP:sugar phosphotransferase system HPr-binding (sub)domain"/>
    <property type="match status" value="1"/>
</dbReference>
<dbReference type="PANTHER" id="PTHR46244">
    <property type="entry name" value="PHOSPHOENOLPYRUVATE-PROTEIN PHOSPHOTRANSFERASE"/>
    <property type="match status" value="1"/>
</dbReference>
<evidence type="ECO:0000256" key="4">
    <source>
        <dbReference type="ARBA" id="ARBA00004496"/>
    </source>
</evidence>
<evidence type="ECO:0000256" key="14">
    <source>
        <dbReference type="ARBA" id="ARBA00022777"/>
    </source>
</evidence>
<dbReference type="InterPro" id="IPR050499">
    <property type="entry name" value="PEP-utilizing_PTS_enzyme"/>
</dbReference>
<evidence type="ECO:0000256" key="12">
    <source>
        <dbReference type="ARBA" id="ARBA00022683"/>
    </source>
</evidence>
<feature type="binding site" evidence="19">
    <location>
        <position position="450"/>
    </location>
    <ligand>
        <name>phosphoenolpyruvate</name>
        <dbReference type="ChEBI" id="CHEBI:58702"/>
    </ligand>
</feature>
<evidence type="ECO:0000256" key="17">
    <source>
        <dbReference type="PIRNR" id="PIRNR000732"/>
    </source>
</evidence>
<dbReference type="InterPro" id="IPR018274">
    <property type="entry name" value="PEP_util_AS"/>
</dbReference>
<comment type="subcellular location">
    <subcellularLocation>
        <location evidence="4 17">Cytoplasm</location>
    </subcellularLocation>
</comment>
<evidence type="ECO:0000256" key="9">
    <source>
        <dbReference type="ARBA" id="ARBA00022490"/>
    </source>
</evidence>
<dbReference type="Pfam" id="PF02896">
    <property type="entry name" value="PEP-utilizers_C"/>
    <property type="match status" value="1"/>
</dbReference>
<keyword evidence="13 17" id="KW-0479">Metal-binding</keyword>
<keyword evidence="8 17" id="KW-0813">Transport</keyword>
<evidence type="ECO:0000313" key="26">
    <source>
        <dbReference type="Proteomes" id="UP000279994"/>
    </source>
</evidence>
<dbReference type="Pfam" id="PF05524">
    <property type="entry name" value="PEP-utilisers_N"/>
    <property type="match status" value="1"/>
</dbReference>
<dbReference type="PROSITE" id="PS00370">
    <property type="entry name" value="PEP_ENZYMES_PHOS_SITE"/>
    <property type="match status" value="1"/>
</dbReference>
<dbReference type="InterPro" id="IPR008279">
    <property type="entry name" value="PEP-util_enz_mobile_dom"/>
</dbReference>
<feature type="active site" description="Proton donor" evidence="18">
    <location>
        <position position="487"/>
    </location>
</feature>
<dbReference type="InterPro" id="IPR008731">
    <property type="entry name" value="PTS_EIN"/>
</dbReference>
<evidence type="ECO:0000256" key="13">
    <source>
        <dbReference type="ARBA" id="ARBA00022723"/>
    </source>
</evidence>
<comment type="caution">
    <text evidence="25">The sequence shown here is derived from an EMBL/GenBank/DDBJ whole genome shotgun (WGS) entry which is preliminary data.</text>
</comment>
<evidence type="ECO:0000256" key="18">
    <source>
        <dbReference type="PIRSR" id="PIRSR000732-1"/>
    </source>
</evidence>
<evidence type="ECO:0000256" key="15">
    <source>
        <dbReference type="ARBA" id="ARBA00022842"/>
    </source>
</evidence>
<proteinExistence type="inferred from homology"/>
<comment type="similarity">
    <text evidence="5 17">Belongs to the PEP-utilizing enzyme family.</text>
</comment>
<organism evidence="25 26">
    <name type="scientific">Nocardioides pocheonensis</name>
    <dbReference type="NCBI Taxonomy" id="661485"/>
    <lineage>
        <taxon>Bacteria</taxon>
        <taxon>Bacillati</taxon>
        <taxon>Actinomycetota</taxon>
        <taxon>Actinomycetes</taxon>
        <taxon>Propionibacteriales</taxon>
        <taxon>Nocardioidaceae</taxon>
        <taxon>Nocardioides</taxon>
    </lineage>
</organism>
<keyword evidence="15 17" id="KW-0460">Magnesium</keyword>
<evidence type="ECO:0000256" key="16">
    <source>
        <dbReference type="ARBA" id="ARBA00033235"/>
    </source>
</evidence>
<dbReference type="InterPro" id="IPR036637">
    <property type="entry name" value="Phosphohistidine_dom_sf"/>
</dbReference>
<dbReference type="EMBL" id="RJSF01000003">
    <property type="protein sequence ID" value="RNM17379.1"/>
    <property type="molecule type" value="Genomic_DNA"/>
</dbReference>
<dbReference type="PRINTS" id="PR01736">
    <property type="entry name" value="PHPHTRNFRASE"/>
</dbReference>
<feature type="compositionally biased region" description="Low complexity" evidence="21">
    <location>
        <begin position="245"/>
        <end position="256"/>
    </location>
</feature>
<evidence type="ECO:0000256" key="19">
    <source>
        <dbReference type="PIRSR" id="PIRSR000732-2"/>
    </source>
</evidence>
<dbReference type="InterPro" id="IPR024692">
    <property type="entry name" value="PTS_EI"/>
</dbReference>
<keyword evidence="10 17" id="KW-0762">Sugar transport</keyword>
<evidence type="ECO:0000256" key="2">
    <source>
        <dbReference type="ARBA" id="ARBA00001946"/>
    </source>
</evidence>
<dbReference type="Pfam" id="PF00391">
    <property type="entry name" value="PEP-utilizers"/>
    <property type="match status" value="1"/>
</dbReference>
<dbReference type="EC" id="2.7.3.9" evidence="6 17"/>
<dbReference type="PIRSF" id="PIRSF000732">
    <property type="entry name" value="PTS_enzyme_I"/>
    <property type="match status" value="1"/>
</dbReference>